<protein>
    <recommendedName>
        <fullName evidence="3">Farnesoic acid O-methyl transferase domain-containing protein</fullName>
    </recommendedName>
</protein>
<evidence type="ECO:0000313" key="2">
    <source>
        <dbReference type="EnsemblMetazoa" id="AFUN007016-PA"/>
    </source>
</evidence>
<accession>A0A182RL98</accession>
<dbReference type="VEuPathDB" id="VectorBase:AFUN2_002567"/>
<sequence length="124" mass="13386">MRRSSKLAVAFLLSLASCKVLLVFCASGDFDSAVTFGTKRSNYTQCYSSTVKANIFSLVPITRIVTFTPKMQVRFIAVASKTHGKLSARIVQGGVNMVSLRPISLALTSDYGGRLHAEVNAYCG</sequence>
<reference evidence="2" key="1">
    <citation type="submission" date="2020-05" db="UniProtKB">
        <authorList>
            <consortium name="EnsemblMetazoa"/>
        </authorList>
    </citation>
    <scope>IDENTIFICATION</scope>
    <source>
        <strain evidence="2">FUMOZ</strain>
    </source>
</reference>
<evidence type="ECO:0008006" key="3">
    <source>
        <dbReference type="Google" id="ProtNLM"/>
    </source>
</evidence>
<evidence type="ECO:0000256" key="1">
    <source>
        <dbReference type="SAM" id="SignalP"/>
    </source>
</evidence>
<proteinExistence type="predicted"/>
<feature type="signal peptide" evidence="1">
    <location>
        <begin position="1"/>
        <end position="25"/>
    </location>
</feature>
<dbReference type="VEuPathDB" id="VectorBase:AFUN007016"/>
<dbReference type="AlphaFoldDB" id="A0A182RL98"/>
<organism evidence="2">
    <name type="scientific">Anopheles funestus</name>
    <name type="common">African malaria mosquito</name>
    <dbReference type="NCBI Taxonomy" id="62324"/>
    <lineage>
        <taxon>Eukaryota</taxon>
        <taxon>Metazoa</taxon>
        <taxon>Ecdysozoa</taxon>
        <taxon>Arthropoda</taxon>
        <taxon>Hexapoda</taxon>
        <taxon>Insecta</taxon>
        <taxon>Pterygota</taxon>
        <taxon>Neoptera</taxon>
        <taxon>Endopterygota</taxon>
        <taxon>Diptera</taxon>
        <taxon>Nematocera</taxon>
        <taxon>Culicoidea</taxon>
        <taxon>Culicidae</taxon>
        <taxon>Anophelinae</taxon>
        <taxon>Anopheles</taxon>
    </lineage>
</organism>
<dbReference type="EnsemblMetazoa" id="AFUN007016-RA">
    <property type="protein sequence ID" value="AFUN007016-PA"/>
    <property type="gene ID" value="AFUN007016"/>
</dbReference>
<name>A0A182RL98_ANOFN</name>
<keyword evidence="1" id="KW-0732">Signal</keyword>
<dbReference type="PROSITE" id="PS51257">
    <property type="entry name" value="PROKAR_LIPOPROTEIN"/>
    <property type="match status" value="1"/>
</dbReference>
<feature type="chain" id="PRO_5008134644" description="Farnesoic acid O-methyl transferase domain-containing protein" evidence="1">
    <location>
        <begin position="26"/>
        <end position="124"/>
    </location>
</feature>